<evidence type="ECO:0000313" key="2">
    <source>
        <dbReference type="Proteomes" id="UP000324800"/>
    </source>
</evidence>
<dbReference type="Proteomes" id="UP000324800">
    <property type="component" value="Unassembled WGS sequence"/>
</dbReference>
<accession>A0A5J4UK99</accession>
<feature type="non-terminal residue" evidence="1">
    <location>
        <position position="1"/>
    </location>
</feature>
<organism evidence="1 2">
    <name type="scientific">Streblomastix strix</name>
    <dbReference type="NCBI Taxonomy" id="222440"/>
    <lineage>
        <taxon>Eukaryota</taxon>
        <taxon>Metamonada</taxon>
        <taxon>Preaxostyla</taxon>
        <taxon>Oxymonadida</taxon>
        <taxon>Streblomastigidae</taxon>
        <taxon>Streblomastix</taxon>
    </lineage>
</organism>
<dbReference type="EMBL" id="SNRW01014936">
    <property type="protein sequence ID" value="KAA6370929.1"/>
    <property type="molecule type" value="Genomic_DNA"/>
</dbReference>
<sequence>GFINPNEIGQNEKLGRLKLICSKPGPNDKGTFGGKRGNSFDYQGYNMGKEGKVNWDCVKGGRIFDVYPPLVPIIGNNIQLFILLFMSIPN</sequence>
<evidence type="ECO:0000313" key="1">
    <source>
        <dbReference type="EMBL" id="KAA6370929.1"/>
    </source>
</evidence>
<name>A0A5J4UK99_9EUKA</name>
<proteinExistence type="predicted"/>
<dbReference type="AlphaFoldDB" id="A0A5J4UK99"/>
<comment type="caution">
    <text evidence="1">The sequence shown here is derived from an EMBL/GenBank/DDBJ whole genome shotgun (WGS) entry which is preliminary data.</text>
</comment>
<protein>
    <submittedName>
        <fullName evidence="1">Uncharacterized protein</fullName>
    </submittedName>
</protein>
<reference evidence="1 2" key="1">
    <citation type="submission" date="2019-03" db="EMBL/GenBank/DDBJ databases">
        <title>Single cell metagenomics reveals metabolic interactions within the superorganism composed of flagellate Streblomastix strix and complex community of Bacteroidetes bacteria on its surface.</title>
        <authorList>
            <person name="Treitli S.C."/>
            <person name="Kolisko M."/>
            <person name="Husnik F."/>
            <person name="Keeling P."/>
            <person name="Hampl V."/>
        </authorList>
    </citation>
    <scope>NUCLEOTIDE SEQUENCE [LARGE SCALE GENOMIC DNA]</scope>
    <source>
        <strain evidence="1">ST1C</strain>
    </source>
</reference>
<gene>
    <name evidence="1" type="ORF">EZS28_033543</name>
</gene>